<name>A0A454Y5X9_PRIPA</name>
<evidence type="ECO:0000313" key="1">
    <source>
        <dbReference type="EnsemblMetazoa" id="PPA34368.1"/>
    </source>
</evidence>
<organism evidence="1 2">
    <name type="scientific">Pristionchus pacificus</name>
    <name type="common">Parasitic nematode worm</name>
    <dbReference type="NCBI Taxonomy" id="54126"/>
    <lineage>
        <taxon>Eukaryota</taxon>
        <taxon>Metazoa</taxon>
        <taxon>Ecdysozoa</taxon>
        <taxon>Nematoda</taxon>
        <taxon>Chromadorea</taxon>
        <taxon>Rhabditida</taxon>
        <taxon>Rhabditina</taxon>
        <taxon>Diplogasteromorpha</taxon>
        <taxon>Diplogasteroidea</taxon>
        <taxon>Neodiplogasteridae</taxon>
        <taxon>Pristionchus</taxon>
    </lineage>
</organism>
<sequence>MTYRCISELVGDINYEEVDAELLEEWDRLTEREEILEFHLDRLDNAELEVGTANSVVLEIVEINLELDEIKHLIMENAAQIIEQVRKHRDPENEAISDIENVQPA</sequence>
<dbReference type="EnsemblMetazoa" id="PPA34368.1">
    <property type="protein sequence ID" value="PPA34368.1"/>
    <property type="gene ID" value="WBGene00272737"/>
</dbReference>
<accession>A0A454Y5X9</accession>
<keyword evidence="2" id="KW-1185">Reference proteome</keyword>
<reference evidence="2" key="1">
    <citation type="journal article" date="2008" name="Nat. Genet.">
        <title>The Pristionchus pacificus genome provides a unique perspective on nematode lifestyle and parasitism.</title>
        <authorList>
            <person name="Dieterich C."/>
            <person name="Clifton S.W."/>
            <person name="Schuster L.N."/>
            <person name="Chinwalla A."/>
            <person name="Delehaunty K."/>
            <person name="Dinkelacker I."/>
            <person name="Fulton L."/>
            <person name="Fulton R."/>
            <person name="Godfrey J."/>
            <person name="Minx P."/>
            <person name="Mitreva M."/>
            <person name="Roeseler W."/>
            <person name="Tian H."/>
            <person name="Witte H."/>
            <person name="Yang S.P."/>
            <person name="Wilson R.K."/>
            <person name="Sommer R.J."/>
        </authorList>
    </citation>
    <scope>NUCLEOTIDE SEQUENCE [LARGE SCALE GENOMIC DNA]</scope>
    <source>
        <strain evidence="2">PS312</strain>
    </source>
</reference>
<dbReference type="Proteomes" id="UP000005239">
    <property type="component" value="Unassembled WGS sequence"/>
</dbReference>
<dbReference type="AlphaFoldDB" id="A0A454Y5X9"/>
<gene>
    <name evidence="1" type="primary">WBGene00272737</name>
</gene>
<protein>
    <submittedName>
        <fullName evidence="1">Uncharacterized protein</fullName>
    </submittedName>
</protein>
<proteinExistence type="predicted"/>
<reference evidence="1" key="2">
    <citation type="submission" date="2022-06" db="UniProtKB">
        <authorList>
            <consortium name="EnsemblMetazoa"/>
        </authorList>
    </citation>
    <scope>IDENTIFICATION</scope>
    <source>
        <strain evidence="1">PS312</strain>
    </source>
</reference>
<evidence type="ECO:0000313" key="2">
    <source>
        <dbReference type="Proteomes" id="UP000005239"/>
    </source>
</evidence>
<accession>A0A8R1UMX2</accession>